<dbReference type="RefSeq" id="WP_182414956.1">
    <property type="nucleotide sequence ID" value="NZ_CP055153.1"/>
</dbReference>
<evidence type="ECO:0000313" key="4">
    <source>
        <dbReference type="Proteomes" id="UP000514509"/>
    </source>
</evidence>
<protein>
    <submittedName>
        <fullName evidence="3">T9SS type A sorting domain-containing protein</fullName>
    </submittedName>
</protein>
<reference evidence="3 4" key="1">
    <citation type="submission" date="2020-06" db="EMBL/GenBank/DDBJ databases">
        <authorList>
            <person name="Hwang Y.J."/>
        </authorList>
    </citation>
    <scope>NUCLEOTIDE SEQUENCE [LARGE SCALE GENOMIC DNA]</scope>
    <source>
        <strain evidence="3 4">KUDC8001</strain>
    </source>
</reference>
<keyword evidence="4" id="KW-1185">Reference proteome</keyword>
<dbReference type="KEGG" id="add:HUW48_06765"/>
<dbReference type="EMBL" id="CP055153">
    <property type="protein sequence ID" value="QMU27764.1"/>
    <property type="molecule type" value="Genomic_DNA"/>
</dbReference>
<keyword evidence="1" id="KW-0732">Signal</keyword>
<feature type="signal peptide" evidence="1">
    <location>
        <begin position="1"/>
        <end position="22"/>
    </location>
</feature>
<evidence type="ECO:0000259" key="2">
    <source>
        <dbReference type="Pfam" id="PF18962"/>
    </source>
</evidence>
<dbReference type="NCBIfam" id="TIGR04183">
    <property type="entry name" value="Por_Secre_tail"/>
    <property type="match status" value="1"/>
</dbReference>
<evidence type="ECO:0000256" key="1">
    <source>
        <dbReference type="SAM" id="SignalP"/>
    </source>
</evidence>
<proteinExistence type="predicted"/>
<gene>
    <name evidence="3" type="ORF">HUW48_06765</name>
</gene>
<dbReference type="AlphaFoldDB" id="A0A7L7L4R4"/>
<dbReference type="InterPro" id="IPR026444">
    <property type="entry name" value="Secre_tail"/>
</dbReference>
<dbReference type="Proteomes" id="UP000514509">
    <property type="component" value="Chromosome"/>
</dbReference>
<reference evidence="3 4" key="2">
    <citation type="submission" date="2020-08" db="EMBL/GenBank/DDBJ databases">
        <title>Adhaeribacter dokdonensis sp. nov., isolated from the rhizosphere of Elymus tsukushiensis, a plant native to the Dokdo Islands, Republic of Korea.</title>
        <authorList>
            <person name="Ghim S.Y."/>
        </authorList>
    </citation>
    <scope>NUCLEOTIDE SEQUENCE [LARGE SCALE GENOMIC DNA]</scope>
    <source>
        <strain evidence="3 4">KUDC8001</strain>
    </source>
</reference>
<dbReference type="SUPFAM" id="SSF110296">
    <property type="entry name" value="Oligoxyloglucan reducing end-specific cellobiohydrolase"/>
    <property type="match status" value="1"/>
</dbReference>
<dbReference type="Pfam" id="PF18962">
    <property type="entry name" value="Por_Secre_tail"/>
    <property type="match status" value="1"/>
</dbReference>
<sequence>MKFHLVSIIFLLWRTISFGQTAWQPTTPFPKTDGMATNSFAVSPKTGAIFVSVEEEGLQRSTDQGRSWAKILSEPVYTVKVRADGSIFAGGIGQVHISSDEGQTWITKSFASIYPVAAMVFNQQGHIFIGTSNMPESGTNGQSGDGIFTSTDNGQSWHSLNSGFGSSLNVAYLVIDSQDQLYAGINENEAGQAGGLFTKSLNETTWTRIAVSIAELQDIRVSYVHMLGTDRHQHLYATVEGSYGSIGVLRTIKSIDSGATWQILALRESPNGPYYDTIYLQSFFLSKNGLLWTSIPTRQGILYTDDNGTNWVPHTTGINATYNIVDFAETSQGVMLALKRFDTNLVYTMNYPLNIEDPVSENKPNLQCYPNPFTENLTVKYSLAKPASVQVRIFDLVGKEVFSQVKTGAAGTHTLPWQPSQNAAGLYVVHVQTGAQNQIQKVIYLK</sequence>
<organism evidence="3 4">
    <name type="scientific">Adhaeribacter radiodurans</name>
    <dbReference type="NCBI Taxonomy" id="2745197"/>
    <lineage>
        <taxon>Bacteria</taxon>
        <taxon>Pseudomonadati</taxon>
        <taxon>Bacteroidota</taxon>
        <taxon>Cytophagia</taxon>
        <taxon>Cytophagales</taxon>
        <taxon>Hymenobacteraceae</taxon>
        <taxon>Adhaeribacter</taxon>
    </lineage>
</organism>
<feature type="chain" id="PRO_5029470877" evidence="1">
    <location>
        <begin position="23"/>
        <end position="446"/>
    </location>
</feature>
<dbReference type="InterPro" id="IPR015943">
    <property type="entry name" value="WD40/YVTN_repeat-like_dom_sf"/>
</dbReference>
<dbReference type="Gene3D" id="2.130.10.10">
    <property type="entry name" value="YVTN repeat-like/Quinoprotein amine dehydrogenase"/>
    <property type="match status" value="2"/>
</dbReference>
<evidence type="ECO:0000313" key="3">
    <source>
        <dbReference type="EMBL" id="QMU27764.1"/>
    </source>
</evidence>
<name>A0A7L7L4R4_9BACT</name>
<accession>A0A7L7L4R4</accession>
<feature type="domain" description="Secretion system C-terminal sorting" evidence="2">
    <location>
        <begin position="369"/>
        <end position="443"/>
    </location>
</feature>